<proteinExistence type="predicted"/>
<dbReference type="InterPro" id="IPR029063">
    <property type="entry name" value="SAM-dependent_MTases_sf"/>
</dbReference>
<dbReference type="Proteomes" id="UP000581135">
    <property type="component" value="Unassembled WGS sequence"/>
</dbReference>
<gene>
    <name evidence="2" type="ORF">FHR98_003267</name>
</gene>
<comment type="caution">
    <text evidence="2">The sequence shown here is derived from an EMBL/GenBank/DDBJ whole genome shotgun (WGS) entry which is preliminary data.</text>
</comment>
<evidence type="ECO:0000313" key="2">
    <source>
        <dbReference type="EMBL" id="MBB3066951.1"/>
    </source>
</evidence>
<dbReference type="CDD" id="cd02440">
    <property type="entry name" value="AdoMet_MTases"/>
    <property type="match status" value="1"/>
</dbReference>
<feature type="domain" description="Methyltransferase type 11" evidence="1">
    <location>
        <begin position="26"/>
        <end position="120"/>
    </location>
</feature>
<dbReference type="Pfam" id="PF08241">
    <property type="entry name" value="Methyltransf_11"/>
    <property type="match status" value="1"/>
</dbReference>
<accession>A0A839SVX8</accession>
<sequence>MTDRPRSRHTEVLKQFVQPEGKHVADVGCGDGGLVRYLARKGAKAVGIDPQPGQLERARAVSPAGDEQYLQAGAEALPFEDGSLDAVIFFNSLHHLPLELMDTGLMEACRCLKSGGTLYVLEPLAEGPWFTFMRPVDDETFVRAKAEEALRRAAALPGFKLTARKEYASANDYRSFADLKVDILSIDPARQEAFQRHETQLRAAFDTAADEILEDGTHRFWSPYRATVFQRAA</sequence>
<dbReference type="EMBL" id="JACHXA010000012">
    <property type="protein sequence ID" value="MBB3066951.1"/>
    <property type="molecule type" value="Genomic_DNA"/>
</dbReference>
<reference evidence="2 3" key="1">
    <citation type="submission" date="2020-08" db="EMBL/GenBank/DDBJ databases">
        <title>Genomic Encyclopedia of Type Strains, Phase III (KMG-III): the genomes of soil and plant-associated and newly described type strains.</title>
        <authorList>
            <person name="Whitman W."/>
        </authorList>
    </citation>
    <scope>NUCLEOTIDE SEQUENCE [LARGE SCALE GENOMIC DNA]</scope>
    <source>
        <strain evidence="2 3">CECT 8803</strain>
    </source>
</reference>
<dbReference type="PANTHER" id="PTHR43591">
    <property type="entry name" value="METHYLTRANSFERASE"/>
    <property type="match status" value="1"/>
</dbReference>
<dbReference type="RefSeq" id="WP_183417780.1">
    <property type="nucleotide sequence ID" value="NZ_JACHXA010000012.1"/>
</dbReference>
<dbReference type="Gene3D" id="3.40.50.150">
    <property type="entry name" value="Vaccinia Virus protein VP39"/>
    <property type="match status" value="1"/>
</dbReference>
<keyword evidence="3" id="KW-1185">Reference proteome</keyword>
<organism evidence="2 3">
    <name type="scientific">Limibacillus halophilus</name>
    <dbReference type="NCBI Taxonomy" id="1579333"/>
    <lineage>
        <taxon>Bacteria</taxon>
        <taxon>Pseudomonadati</taxon>
        <taxon>Pseudomonadota</taxon>
        <taxon>Alphaproteobacteria</taxon>
        <taxon>Rhodospirillales</taxon>
        <taxon>Rhodovibrionaceae</taxon>
        <taxon>Limibacillus</taxon>
    </lineage>
</organism>
<evidence type="ECO:0000313" key="3">
    <source>
        <dbReference type="Proteomes" id="UP000581135"/>
    </source>
</evidence>
<dbReference type="AlphaFoldDB" id="A0A839SVX8"/>
<name>A0A839SVX8_9PROT</name>
<dbReference type="InterPro" id="IPR013216">
    <property type="entry name" value="Methyltransf_11"/>
</dbReference>
<evidence type="ECO:0000259" key="1">
    <source>
        <dbReference type="Pfam" id="PF08241"/>
    </source>
</evidence>
<dbReference type="SUPFAM" id="SSF53335">
    <property type="entry name" value="S-adenosyl-L-methionine-dependent methyltransferases"/>
    <property type="match status" value="1"/>
</dbReference>
<protein>
    <recommendedName>
        <fullName evidence="1">Methyltransferase type 11 domain-containing protein</fullName>
    </recommendedName>
</protein>
<dbReference type="GO" id="GO:0008757">
    <property type="term" value="F:S-adenosylmethionine-dependent methyltransferase activity"/>
    <property type="evidence" value="ECO:0007669"/>
    <property type="project" value="InterPro"/>
</dbReference>